<dbReference type="Proteomes" id="UP001054837">
    <property type="component" value="Unassembled WGS sequence"/>
</dbReference>
<name>A0AAV4PYC9_9ARAC</name>
<evidence type="ECO:0000256" key="1">
    <source>
        <dbReference type="SAM" id="MobiDB-lite"/>
    </source>
</evidence>
<feature type="region of interest" description="Disordered" evidence="1">
    <location>
        <begin position="39"/>
        <end position="64"/>
    </location>
</feature>
<feature type="compositionally biased region" description="Basic and acidic residues" evidence="1">
    <location>
        <begin position="124"/>
        <end position="141"/>
    </location>
</feature>
<sequence>MSLHTFHKIKKNKKIQWANTTVQKTENEIALAEYSPKENTRSIPITSLPPTPEGSSNFSNDPRRRVEGSRTWLAHKSRPVFRRKVSVLMSGFRVGIVLADEKDSAALSLLPPRLGLRGGPLSGEGRKKELEEEEHTKEFASKRKTGALGKSADDVELNAIPALCGYLLEIFS</sequence>
<keyword evidence="3" id="KW-1185">Reference proteome</keyword>
<feature type="region of interest" description="Disordered" evidence="1">
    <location>
        <begin position="117"/>
        <end position="145"/>
    </location>
</feature>
<organism evidence="2 3">
    <name type="scientific">Caerostris darwini</name>
    <dbReference type="NCBI Taxonomy" id="1538125"/>
    <lineage>
        <taxon>Eukaryota</taxon>
        <taxon>Metazoa</taxon>
        <taxon>Ecdysozoa</taxon>
        <taxon>Arthropoda</taxon>
        <taxon>Chelicerata</taxon>
        <taxon>Arachnida</taxon>
        <taxon>Araneae</taxon>
        <taxon>Araneomorphae</taxon>
        <taxon>Entelegynae</taxon>
        <taxon>Araneoidea</taxon>
        <taxon>Araneidae</taxon>
        <taxon>Caerostris</taxon>
    </lineage>
</organism>
<accession>A0AAV4PYC9</accession>
<reference evidence="2 3" key="1">
    <citation type="submission" date="2021-06" db="EMBL/GenBank/DDBJ databases">
        <title>Caerostris darwini draft genome.</title>
        <authorList>
            <person name="Kono N."/>
            <person name="Arakawa K."/>
        </authorList>
    </citation>
    <scope>NUCLEOTIDE SEQUENCE [LARGE SCALE GENOMIC DNA]</scope>
</reference>
<dbReference type="EMBL" id="BPLQ01003716">
    <property type="protein sequence ID" value="GIY02663.1"/>
    <property type="molecule type" value="Genomic_DNA"/>
</dbReference>
<proteinExistence type="predicted"/>
<comment type="caution">
    <text evidence="2">The sequence shown here is derived from an EMBL/GenBank/DDBJ whole genome shotgun (WGS) entry which is preliminary data.</text>
</comment>
<gene>
    <name evidence="2" type="ORF">CDAR_65321</name>
</gene>
<dbReference type="AlphaFoldDB" id="A0AAV4PYC9"/>
<protein>
    <submittedName>
        <fullName evidence="2">Uncharacterized protein</fullName>
    </submittedName>
</protein>
<evidence type="ECO:0000313" key="3">
    <source>
        <dbReference type="Proteomes" id="UP001054837"/>
    </source>
</evidence>
<evidence type="ECO:0000313" key="2">
    <source>
        <dbReference type="EMBL" id="GIY02663.1"/>
    </source>
</evidence>